<dbReference type="Pfam" id="PF21960">
    <property type="entry name" value="RCF1-5-like_lid"/>
    <property type="match status" value="1"/>
</dbReference>
<dbReference type="InterPro" id="IPR008921">
    <property type="entry name" value="DNA_pol3_clamp-load_cplx_C"/>
</dbReference>
<keyword evidence="4 7" id="KW-0547">Nucleotide-binding</keyword>
<evidence type="ECO:0000313" key="9">
    <source>
        <dbReference type="EMBL" id="ADZ08888.1"/>
    </source>
</evidence>
<dbReference type="GO" id="GO:0003677">
    <property type="term" value="F:DNA binding"/>
    <property type="evidence" value="ECO:0007669"/>
    <property type="project" value="InterPro"/>
</dbReference>
<dbReference type="CDD" id="cd18140">
    <property type="entry name" value="HLD_clamp_RFC"/>
    <property type="match status" value="1"/>
</dbReference>
<evidence type="ECO:0000256" key="7">
    <source>
        <dbReference type="HAMAP-Rule" id="MF_01509"/>
    </source>
</evidence>
<dbReference type="FunFam" id="1.20.272.10:FF:000029">
    <property type="entry name" value="Replication factor C small subunit"/>
    <property type="match status" value="1"/>
</dbReference>
<reference evidence="9 10" key="2">
    <citation type="journal article" date="2014" name="Int. J. Syst. Evol. Microbiol.">
        <title>Methanobacterium paludis sp. nov. and a novel strain of Methanobacterium lacus isolated from northern peatlands.</title>
        <authorList>
            <person name="Cadillo-Quiroz H."/>
            <person name="Brauer S.L."/>
            <person name="Goodson N."/>
            <person name="Yavitt J.B."/>
            <person name="Zinder S.H."/>
        </authorList>
    </citation>
    <scope>NUCLEOTIDE SEQUENCE [LARGE SCALE GENOMIC DNA]</scope>
    <source>
        <strain evidence="9 10">AL-21</strain>
    </source>
</reference>
<dbReference type="GO" id="GO:0003689">
    <property type="term" value="F:DNA clamp loader activity"/>
    <property type="evidence" value="ECO:0007669"/>
    <property type="project" value="UniProtKB-UniRule"/>
</dbReference>
<proteinExistence type="inferred from homology"/>
<feature type="domain" description="AAA+ ATPase" evidence="8">
    <location>
        <begin position="61"/>
        <end position="187"/>
    </location>
</feature>
<dbReference type="InterPro" id="IPR003593">
    <property type="entry name" value="AAA+_ATPase"/>
</dbReference>
<dbReference type="NCBIfam" id="NF001679">
    <property type="entry name" value="PRK00440.1"/>
    <property type="match status" value="1"/>
</dbReference>
<evidence type="ECO:0000256" key="1">
    <source>
        <dbReference type="ARBA" id="ARBA00009668"/>
    </source>
</evidence>
<dbReference type="PANTHER" id="PTHR11669">
    <property type="entry name" value="REPLICATION FACTOR C / DNA POLYMERASE III GAMMA-TAU SUBUNIT"/>
    <property type="match status" value="1"/>
</dbReference>
<dbReference type="InterPro" id="IPR023748">
    <property type="entry name" value="Rep_factor-C_ssu_arc"/>
</dbReference>
<dbReference type="KEGG" id="mel:Metbo_0637"/>
<dbReference type="HAMAP" id="MF_01509">
    <property type="entry name" value="RfcS"/>
    <property type="match status" value="1"/>
</dbReference>
<sequence length="347" mass="39198">MKVDLDKNYIRQQLINNATQYENGDSMNAPWVEKYRPQTLDEVVGQEHTILRLKRYVKEGNMPNLMFTGPAGVGKTTTSIALAKEMLGEYWRQNFLELNASDARGIDTVRNDIKSFCRLKAVGSPFRIIFLDEVDNMTKDAQHALRREMEMYTKTSSFILSCNYSSKIIDPIQSRCAIFRFVPVKGHQIIKRLEYIAQAEGLKIDIAAIESIVYFAEGDMRRAVNILQASSSAGEEVTEESVDEVVSKAKPKDVKKIVNKALDGDFIGARELLRDVMVVQGTSGEDMVTQIYQEVSKMALDGSLNEDIYINLVESIGETDYRIREGSNPRIQLEALLTKFLINSKAD</sequence>
<dbReference type="GO" id="GO:0006281">
    <property type="term" value="P:DNA repair"/>
    <property type="evidence" value="ECO:0007669"/>
    <property type="project" value="TreeGrafter"/>
</dbReference>
<dbReference type="FunFam" id="3.40.50.300:FF:000952">
    <property type="entry name" value="Replication factor C subunit 2"/>
    <property type="match status" value="1"/>
</dbReference>
<dbReference type="InterPro" id="IPR050238">
    <property type="entry name" value="DNA_Rep/Repair_Clamp_Loader"/>
</dbReference>
<dbReference type="GO" id="GO:0005663">
    <property type="term" value="C:DNA replication factor C complex"/>
    <property type="evidence" value="ECO:0007669"/>
    <property type="project" value="InterPro"/>
</dbReference>
<dbReference type="Gene3D" id="1.20.272.10">
    <property type="match status" value="1"/>
</dbReference>
<evidence type="ECO:0000256" key="5">
    <source>
        <dbReference type="ARBA" id="ARBA00022840"/>
    </source>
</evidence>
<dbReference type="CDD" id="cd00009">
    <property type="entry name" value="AAA"/>
    <property type="match status" value="1"/>
</dbReference>
<organism evidence="9 10">
    <name type="scientific">Methanobacterium lacus (strain AL-21)</name>
    <dbReference type="NCBI Taxonomy" id="877455"/>
    <lineage>
        <taxon>Archaea</taxon>
        <taxon>Methanobacteriati</taxon>
        <taxon>Methanobacteriota</taxon>
        <taxon>Methanomada group</taxon>
        <taxon>Methanobacteria</taxon>
        <taxon>Methanobacteriales</taxon>
        <taxon>Methanobacteriaceae</taxon>
        <taxon>Methanobacterium</taxon>
    </lineage>
</organism>
<dbReference type="Gene3D" id="3.40.50.300">
    <property type="entry name" value="P-loop containing nucleotide triphosphate hydrolases"/>
    <property type="match status" value="1"/>
</dbReference>
<name>F0TAD6_METLA</name>
<gene>
    <name evidence="7" type="primary">rfcS</name>
    <name evidence="9" type="ordered locus">Metbo_0637</name>
</gene>
<dbReference type="HOGENOM" id="CLU_042324_2_0_2"/>
<comment type="similarity">
    <text evidence="1 7">Belongs to the activator 1 small subunits family. RfcS subfamily.</text>
</comment>
<comment type="function">
    <text evidence="7">Part of the RFC clamp loader complex which loads the PCNA sliding clamp onto DNA.</text>
</comment>
<dbReference type="GO" id="GO:0005524">
    <property type="term" value="F:ATP binding"/>
    <property type="evidence" value="ECO:0007669"/>
    <property type="project" value="UniProtKB-UniRule"/>
</dbReference>
<comment type="subunit">
    <text evidence="7">Heteromultimer composed of small subunits (RfcS) and large subunits (RfcL).</text>
</comment>
<reference evidence="10" key="1">
    <citation type="submission" date="2011-02" db="EMBL/GenBank/DDBJ databases">
        <title>Complete sequence of Methanobacterium sp. AL-21.</title>
        <authorList>
            <consortium name="US DOE Joint Genome Institute"/>
            <person name="Lucas S."/>
            <person name="Copeland A."/>
            <person name="Lapidus A."/>
            <person name="Cheng J.-F."/>
            <person name="Goodwin L."/>
            <person name="Pitluck S."/>
            <person name="Chertkov O."/>
            <person name="Detter J.C."/>
            <person name="Han C."/>
            <person name="Tapia R."/>
            <person name="Land M."/>
            <person name="Hauser L."/>
            <person name="Kyrpides N."/>
            <person name="Ivanova N."/>
            <person name="Mikhailova N."/>
            <person name="Pagani I."/>
            <person name="Cadillo-Quiroz H."/>
            <person name="Imachi H."/>
            <person name="Zinder S."/>
            <person name="Liu W."/>
            <person name="Woyke T."/>
        </authorList>
    </citation>
    <scope>NUCLEOTIDE SEQUENCE [LARGE SCALE GENOMIC DNA]</scope>
    <source>
        <strain evidence="10">AL-21</strain>
    </source>
</reference>
<dbReference type="AlphaFoldDB" id="F0TAD6"/>
<dbReference type="Pfam" id="PF08542">
    <property type="entry name" value="Rep_fac_C"/>
    <property type="match status" value="1"/>
</dbReference>
<dbReference type="InterPro" id="IPR047854">
    <property type="entry name" value="RFC_lid"/>
</dbReference>
<dbReference type="PANTHER" id="PTHR11669:SF20">
    <property type="entry name" value="REPLICATION FACTOR C SUBUNIT 4"/>
    <property type="match status" value="1"/>
</dbReference>
<evidence type="ECO:0000259" key="8">
    <source>
        <dbReference type="SMART" id="SM00382"/>
    </source>
</evidence>
<dbReference type="SUPFAM" id="SSF48019">
    <property type="entry name" value="post-AAA+ oligomerization domain-like"/>
    <property type="match status" value="1"/>
</dbReference>
<dbReference type="SMART" id="SM00382">
    <property type="entry name" value="AAA"/>
    <property type="match status" value="1"/>
</dbReference>
<evidence type="ECO:0000256" key="3">
    <source>
        <dbReference type="ARBA" id="ARBA00022705"/>
    </source>
</evidence>
<dbReference type="GO" id="GO:0006261">
    <property type="term" value="P:DNA-templated DNA replication"/>
    <property type="evidence" value="ECO:0007669"/>
    <property type="project" value="TreeGrafter"/>
</dbReference>
<dbReference type="InterPro" id="IPR013748">
    <property type="entry name" value="Rep_factorC_C"/>
</dbReference>
<dbReference type="EMBL" id="CP002551">
    <property type="protein sequence ID" value="ADZ08888.1"/>
    <property type="molecule type" value="Genomic_DNA"/>
</dbReference>
<dbReference type="InterPro" id="IPR003959">
    <property type="entry name" value="ATPase_AAA_core"/>
</dbReference>
<feature type="binding site" evidence="7">
    <location>
        <begin position="69"/>
        <end position="76"/>
    </location>
    <ligand>
        <name>ATP</name>
        <dbReference type="ChEBI" id="CHEBI:30616"/>
    </ligand>
</feature>
<accession>F0TAD6</accession>
<keyword evidence="5 7" id="KW-0067">ATP-binding</keyword>
<protein>
    <recommendedName>
        <fullName evidence="2 7">Replication factor C small subunit</fullName>
        <shortName evidence="7">RFC small subunit</shortName>
    </recommendedName>
    <alternativeName>
        <fullName evidence="6 7">Clamp loader small subunit</fullName>
    </alternativeName>
</protein>
<keyword evidence="3 7" id="KW-0235">DNA replication</keyword>
<dbReference type="SUPFAM" id="SSF52540">
    <property type="entry name" value="P-loop containing nucleoside triphosphate hydrolases"/>
    <property type="match status" value="1"/>
</dbReference>
<dbReference type="eggNOG" id="arCOG00469">
    <property type="taxonomic scope" value="Archaea"/>
</dbReference>
<dbReference type="GO" id="GO:0016887">
    <property type="term" value="F:ATP hydrolysis activity"/>
    <property type="evidence" value="ECO:0007669"/>
    <property type="project" value="InterPro"/>
</dbReference>
<evidence type="ECO:0000256" key="6">
    <source>
        <dbReference type="ARBA" id="ARBA00031749"/>
    </source>
</evidence>
<dbReference type="Gene3D" id="1.10.8.60">
    <property type="match status" value="1"/>
</dbReference>
<evidence type="ECO:0000256" key="2">
    <source>
        <dbReference type="ARBA" id="ARBA00014164"/>
    </source>
</evidence>
<keyword evidence="10" id="KW-1185">Reference proteome</keyword>
<dbReference type="Pfam" id="PF00004">
    <property type="entry name" value="AAA"/>
    <property type="match status" value="1"/>
</dbReference>
<dbReference type="Proteomes" id="UP000007490">
    <property type="component" value="Chromosome"/>
</dbReference>
<evidence type="ECO:0000256" key="4">
    <source>
        <dbReference type="ARBA" id="ARBA00022741"/>
    </source>
</evidence>
<dbReference type="STRING" id="877455.Metbo_0637"/>
<dbReference type="InterPro" id="IPR027417">
    <property type="entry name" value="P-loop_NTPase"/>
</dbReference>
<evidence type="ECO:0000313" key="10">
    <source>
        <dbReference type="Proteomes" id="UP000007490"/>
    </source>
</evidence>